<name>A0A2H3AUM4_9AGAR</name>
<organism evidence="2 3">
    <name type="scientific">Armillaria solidipes</name>
    <dbReference type="NCBI Taxonomy" id="1076256"/>
    <lineage>
        <taxon>Eukaryota</taxon>
        <taxon>Fungi</taxon>
        <taxon>Dikarya</taxon>
        <taxon>Basidiomycota</taxon>
        <taxon>Agaricomycotina</taxon>
        <taxon>Agaricomycetes</taxon>
        <taxon>Agaricomycetidae</taxon>
        <taxon>Agaricales</taxon>
        <taxon>Marasmiineae</taxon>
        <taxon>Physalacriaceae</taxon>
        <taxon>Armillaria</taxon>
    </lineage>
</organism>
<keyword evidence="3" id="KW-1185">Reference proteome</keyword>
<evidence type="ECO:0000256" key="1">
    <source>
        <dbReference type="SAM" id="MobiDB-lite"/>
    </source>
</evidence>
<gene>
    <name evidence="2" type="ORF">ARMSODRAFT_964128</name>
</gene>
<dbReference type="AlphaFoldDB" id="A0A2H3AUM4"/>
<feature type="region of interest" description="Disordered" evidence="1">
    <location>
        <begin position="1"/>
        <end position="46"/>
    </location>
</feature>
<evidence type="ECO:0000313" key="3">
    <source>
        <dbReference type="Proteomes" id="UP000218334"/>
    </source>
</evidence>
<dbReference type="Proteomes" id="UP000218334">
    <property type="component" value="Unassembled WGS sequence"/>
</dbReference>
<reference evidence="3" key="1">
    <citation type="journal article" date="2017" name="Nat. Ecol. Evol.">
        <title>Genome expansion and lineage-specific genetic innovations in the forest pathogenic fungi Armillaria.</title>
        <authorList>
            <person name="Sipos G."/>
            <person name="Prasanna A.N."/>
            <person name="Walter M.C."/>
            <person name="O'Connor E."/>
            <person name="Balint B."/>
            <person name="Krizsan K."/>
            <person name="Kiss B."/>
            <person name="Hess J."/>
            <person name="Varga T."/>
            <person name="Slot J."/>
            <person name="Riley R."/>
            <person name="Boka B."/>
            <person name="Rigling D."/>
            <person name="Barry K."/>
            <person name="Lee J."/>
            <person name="Mihaltcheva S."/>
            <person name="LaButti K."/>
            <person name="Lipzen A."/>
            <person name="Waldron R."/>
            <person name="Moloney N.M."/>
            <person name="Sperisen C."/>
            <person name="Kredics L."/>
            <person name="Vagvoelgyi C."/>
            <person name="Patrignani A."/>
            <person name="Fitzpatrick D."/>
            <person name="Nagy I."/>
            <person name="Doyle S."/>
            <person name="Anderson J.B."/>
            <person name="Grigoriev I.V."/>
            <person name="Gueldener U."/>
            <person name="Muensterkoetter M."/>
            <person name="Nagy L.G."/>
        </authorList>
    </citation>
    <scope>NUCLEOTIDE SEQUENCE [LARGE SCALE GENOMIC DNA]</scope>
    <source>
        <strain evidence="3">28-4</strain>
    </source>
</reference>
<accession>A0A2H3AUM4</accession>
<dbReference type="EMBL" id="KZ293466">
    <property type="protein sequence ID" value="PBK62431.1"/>
    <property type="molecule type" value="Genomic_DNA"/>
</dbReference>
<sequence>MSNDEGSKTKELREYTQHPNHSIYGGRKRRSEMRVRRHGHGLPSSQRPRITLFLSTLLPFSAAPPLQSSMDTVYGVEEWYVHHYIPVSLLR</sequence>
<evidence type="ECO:0000313" key="2">
    <source>
        <dbReference type="EMBL" id="PBK62431.1"/>
    </source>
</evidence>
<proteinExistence type="predicted"/>
<feature type="compositionally biased region" description="Basic residues" evidence="1">
    <location>
        <begin position="26"/>
        <end position="40"/>
    </location>
</feature>
<feature type="compositionally biased region" description="Basic and acidic residues" evidence="1">
    <location>
        <begin position="1"/>
        <end position="16"/>
    </location>
</feature>
<protein>
    <submittedName>
        <fullName evidence="2">Uncharacterized protein</fullName>
    </submittedName>
</protein>